<dbReference type="CDD" id="cd19166">
    <property type="entry name" value="HemeO-bac"/>
    <property type="match status" value="1"/>
</dbReference>
<proteinExistence type="predicted"/>
<dbReference type="InterPro" id="IPR016084">
    <property type="entry name" value="Haem_Oase-like_multi-hlx"/>
</dbReference>
<evidence type="ECO:0000313" key="2">
    <source>
        <dbReference type="Proteomes" id="UP000273982"/>
    </source>
</evidence>
<dbReference type="AlphaFoldDB" id="A0A3G8M8J3"/>
<dbReference type="EMBL" id="CP034086">
    <property type="protein sequence ID" value="AZG78313.1"/>
    <property type="molecule type" value="Genomic_DNA"/>
</dbReference>
<dbReference type="SUPFAM" id="SSF48613">
    <property type="entry name" value="Heme oxygenase-like"/>
    <property type="match status" value="1"/>
</dbReference>
<name>A0A3G8M8J3_9HYPH</name>
<dbReference type="RefSeq" id="WP_124739862.1">
    <property type="nucleotide sequence ID" value="NZ_CP034086.1"/>
</dbReference>
<organism evidence="1 2">
    <name type="scientific">Methylocystis rosea</name>
    <dbReference type="NCBI Taxonomy" id="173366"/>
    <lineage>
        <taxon>Bacteria</taxon>
        <taxon>Pseudomonadati</taxon>
        <taxon>Pseudomonadota</taxon>
        <taxon>Alphaproteobacteria</taxon>
        <taxon>Hyphomicrobiales</taxon>
        <taxon>Methylocystaceae</taxon>
        <taxon>Methylocystis</taxon>
    </lineage>
</organism>
<dbReference type="KEGG" id="mros:EHO51_17120"/>
<dbReference type="Gene3D" id="1.20.910.10">
    <property type="entry name" value="Heme oxygenase-like"/>
    <property type="match status" value="1"/>
</dbReference>
<accession>A0A3G8M8J3</accession>
<dbReference type="InterPro" id="IPR016053">
    <property type="entry name" value="Haem_Oase-like"/>
</dbReference>
<protein>
    <recommendedName>
        <fullName evidence="3">Biliverdin-producing heme oxygenase</fullName>
    </recommendedName>
</protein>
<evidence type="ECO:0008006" key="3">
    <source>
        <dbReference type="Google" id="ProtNLM"/>
    </source>
</evidence>
<dbReference type="Proteomes" id="UP000273982">
    <property type="component" value="Chromosome"/>
</dbReference>
<gene>
    <name evidence="1" type="ORF">EHO51_17120</name>
</gene>
<dbReference type="GO" id="GO:0006788">
    <property type="term" value="P:heme oxidation"/>
    <property type="evidence" value="ECO:0007669"/>
    <property type="project" value="InterPro"/>
</dbReference>
<sequence length="212" mass="22964">MTSCASVREELRAATRQTHQRLHRHPGLSAAARGAIGVDDYRQLLMRLYGFHLAFEDAHASAMQKLGFIASSRAELIALDLAALGIMRFDVFRLPRCAALREPSSEACALGALYVVEGSALGGVLIAEALAPVVGEARRFFLGGPSRPEVWPSLLARVETLAPGAQRASAIGAAIETFRIFEEWMFDWRAASSCLDRWRSAPAAKTKGDVPS</sequence>
<dbReference type="Pfam" id="PF01126">
    <property type="entry name" value="Heme_oxygenase"/>
    <property type="match status" value="1"/>
</dbReference>
<evidence type="ECO:0000313" key="1">
    <source>
        <dbReference type="EMBL" id="AZG78313.1"/>
    </source>
</evidence>
<dbReference type="GO" id="GO:0004392">
    <property type="term" value="F:heme oxygenase (decyclizing) activity"/>
    <property type="evidence" value="ECO:0007669"/>
    <property type="project" value="InterPro"/>
</dbReference>
<reference evidence="1 2" key="1">
    <citation type="submission" date="2018-11" db="EMBL/GenBank/DDBJ databases">
        <title>Genome squencing of methanotrophic bacteria isolated from alkaline groundwater in Korea.</title>
        <authorList>
            <person name="Nguyen L.N."/>
        </authorList>
    </citation>
    <scope>NUCLEOTIDE SEQUENCE [LARGE SCALE GENOMIC DNA]</scope>
    <source>
        <strain evidence="1 2">GW6</strain>
    </source>
</reference>